<feature type="compositionally biased region" description="Polar residues" evidence="1">
    <location>
        <begin position="10"/>
        <end position="24"/>
    </location>
</feature>
<sequence length="210" mass="23231">MYRREPDRQSGVSNGYNSSDNGSVGSHDEGPLFLLEHLATFAVSPETGVLYPPDGMRRLLQMEKTSGIWTQKMQMRIERKSIVILDHENGDVVEEFPMALIREPTAFTSKDPKELYNNIFIFIVTEDAAGNNPSEMHIFQCVNVSAQEAVEHMKAYMAGKAVRGGYERSSRIPPPPVEPPPEPPGLNGVRDKVSAFSANAPSSPGRRTSQ</sequence>
<evidence type="ECO:0000259" key="2">
    <source>
        <dbReference type="Pfam" id="PF08416"/>
    </source>
</evidence>
<dbReference type="SUPFAM" id="SSF50729">
    <property type="entry name" value="PH domain-like"/>
    <property type="match status" value="1"/>
</dbReference>
<dbReference type="PANTHER" id="PTHR12287:SF23">
    <property type="entry name" value="AROUSER, ISOFORM A-RELATED"/>
    <property type="match status" value="1"/>
</dbReference>
<dbReference type="GO" id="GO:0035023">
    <property type="term" value="P:regulation of Rho protein signal transduction"/>
    <property type="evidence" value="ECO:0007669"/>
    <property type="project" value="TreeGrafter"/>
</dbReference>
<dbReference type="EMBL" id="CAJPEX010001031">
    <property type="protein sequence ID" value="CAG0917996.1"/>
    <property type="molecule type" value="Genomic_DNA"/>
</dbReference>
<dbReference type="GO" id="GO:0003779">
    <property type="term" value="F:actin binding"/>
    <property type="evidence" value="ECO:0007669"/>
    <property type="project" value="TreeGrafter"/>
</dbReference>
<accession>A0A7R9BPX5</accession>
<feature type="region of interest" description="Disordered" evidence="1">
    <location>
        <begin position="1"/>
        <end position="25"/>
    </location>
</feature>
<evidence type="ECO:0000313" key="4">
    <source>
        <dbReference type="Proteomes" id="UP000678499"/>
    </source>
</evidence>
<dbReference type="PANTHER" id="PTHR12287">
    <property type="entry name" value="EPIDERMAL GROWTH FACTOR RECEPTOR KINASE SUBSTRATE EPS8-RELATED PROTEIN"/>
    <property type="match status" value="1"/>
</dbReference>
<feature type="compositionally biased region" description="Pro residues" evidence="1">
    <location>
        <begin position="172"/>
        <end position="184"/>
    </location>
</feature>
<evidence type="ECO:0000313" key="3">
    <source>
        <dbReference type="EMBL" id="CAD7277844.1"/>
    </source>
</evidence>
<dbReference type="InterPro" id="IPR011993">
    <property type="entry name" value="PH-like_dom_sf"/>
</dbReference>
<dbReference type="InterPro" id="IPR013625">
    <property type="entry name" value="PTB"/>
</dbReference>
<dbReference type="Gene3D" id="2.30.29.30">
    <property type="entry name" value="Pleckstrin-homology domain (PH domain)/Phosphotyrosine-binding domain (PTB)"/>
    <property type="match status" value="1"/>
</dbReference>
<feature type="non-terminal residue" evidence="3">
    <location>
        <position position="1"/>
    </location>
</feature>
<dbReference type="Proteomes" id="UP000678499">
    <property type="component" value="Unassembled WGS sequence"/>
</dbReference>
<dbReference type="EMBL" id="OA883068">
    <property type="protein sequence ID" value="CAD7277844.1"/>
    <property type="molecule type" value="Genomic_DNA"/>
</dbReference>
<dbReference type="InterPro" id="IPR033928">
    <property type="entry name" value="EPS8_PTB"/>
</dbReference>
<proteinExistence type="predicted"/>
<dbReference type="AlphaFoldDB" id="A0A7R9BPX5"/>
<dbReference type="GO" id="GO:0007266">
    <property type="term" value="P:Rho protein signal transduction"/>
    <property type="evidence" value="ECO:0007669"/>
    <property type="project" value="TreeGrafter"/>
</dbReference>
<dbReference type="GO" id="GO:0005886">
    <property type="term" value="C:plasma membrane"/>
    <property type="evidence" value="ECO:0007669"/>
    <property type="project" value="TreeGrafter"/>
</dbReference>
<dbReference type="CDD" id="cd01210">
    <property type="entry name" value="PTB_EPS8"/>
    <property type="match status" value="1"/>
</dbReference>
<name>A0A7R9BPX5_9CRUS</name>
<feature type="region of interest" description="Disordered" evidence="1">
    <location>
        <begin position="166"/>
        <end position="210"/>
    </location>
</feature>
<gene>
    <name evidence="3" type="ORF">NMOB1V02_LOCUS5565</name>
</gene>
<dbReference type="OrthoDB" id="4680325at2759"/>
<keyword evidence="4" id="KW-1185">Reference proteome</keyword>
<dbReference type="InterPro" id="IPR039801">
    <property type="entry name" value="EPS8-like"/>
</dbReference>
<dbReference type="Pfam" id="PF08416">
    <property type="entry name" value="PTB"/>
    <property type="match status" value="1"/>
</dbReference>
<protein>
    <recommendedName>
        <fullName evidence="2">PTB domain-containing protein</fullName>
    </recommendedName>
</protein>
<evidence type="ECO:0000256" key="1">
    <source>
        <dbReference type="SAM" id="MobiDB-lite"/>
    </source>
</evidence>
<organism evidence="3">
    <name type="scientific">Notodromas monacha</name>
    <dbReference type="NCBI Taxonomy" id="399045"/>
    <lineage>
        <taxon>Eukaryota</taxon>
        <taxon>Metazoa</taxon>
        <taxon>Ecdysozoa</taxon>
        <taxon>Arthropoda</taxon>
        <taxon>Crustacea</taxon>
        <taxon>Oligostraca</taxon>
        <taxon>Ostracoda</taxon>
        <taxon>Podocopa</taxon>
        <taxon>Podocopida</taxon>
        <taxon>Cypridocopina</taxon>
        <taxon>Cypridoidea</taxon>
        <taxon>Cyprididae</taxon>
        <taxon>Notodromas</taxon>
    </lineage>
</organism>
<feature type="compositionally biased region" description="Polar residues" evidence="1">
    <location>
        <begin position="196"/>
        <end position="210"/>
    </location>
</feature>
<dbReference type="FunFam" id="2.30.29.30:FF:000289">
    <property type="entry name" value="Epidermal growth factor receptor kinase substrate 8"/>
    <property type="match status" value="1"/>
</dbReference>
<reference evidence="3" key="1">
    <citation type="submission" date="2020-11" db="EMBL/GenBank/DDBJ databases">
        <authorList>
            <person name="Tran Van P."/>
        </authorList>
    </citation>
    <scope>NUCLEOTIDE SEQUENCE</scope>
</reference>
<feature type="domain" description="PTB" evidence="2">
    <location>
        <begin position="35"/>
        <end position="153"/>
    </location>
</feature>